<protein>
    <submittedName>
        <fullName evidence="1">Tail sheath stabilizer and completion protein</fullName>
    </submittedName>
</protein>
<name>A0A1L2CUV7_9CAUD</name>
<reference evidence="2" key="1">
    <citation type="submission" date="2016-01" db="EMBL/GenBank/DDBJ databases">
        <title>Isolation and Characterization of Enterobacteria phage CBB.</title>
        <authorList>
            <person name="Buttimer C.T.H."/>
            <person name="Hendrix H."/>
            <person name="Alexandre H."/>
            <person name="O'Mahony J."/>
            <person name="Lavigne R."/>
            <person name="Coffey A."/>
        </authorList>
    </citation>
    <scope>NUCLEOTIDE SEQUENCE [LARGE SCALE GENOMIC DNA]</scope>
</reference>
<dbReference type="Proteomes" id="UP000223891">
    <property type="component" value="Segment"/>
</dbReference>
<dbReference type="InterPro" id="IPR031997">
    <property type="entry name" value="T4-gp15_tss"/>
</dbReference>
<dbReference type="InterPro" id="IPR038553">
    <property type="entry name" value="T4-gp15_tss_sf"/>
</dbReference>
<dbReference type="Gene3D" id="3.30.2000.40">
    <property type="entry name" value="Myoviridae tail sheath stabiliser"/>
    <property type="match status" value="1"/>
</dbReference>
<proteinExistence type="predicted"/>
<dbReference type="EMBL" id="KU574722">
    <property type="protein sequence ID" value="AMM43798.1"/>
    <property type="molecule type" value="Genomic_DNA"/>
</dbReference>
<gene>
    <name evidence="1" type="ORF">CBB_233</name>
</gene>
<accession>A0A1L2CUV7</accession>
<sequence>MKINYYYDGQFRRLLKHLIRVFGEFQVKNGVDDAGNQKYKVVPARYADISRMAAYYINGGSENILPTAPIITINVQSLKFDRSNLRAPAAYTTVMGTNVSPRENEYVDELDKQYQITRYNPTPWKLTFNVNIWTTTLTNKMELFEQIATLFNPSVTLQLSENPLDWTGVVDIELTDCQFSTRGFPQGTDTDLDIMVLTFECPMWLSLPANVKQAKLIQQIVTNINTAKDELEIDLGNYIDSVTDVYTPKNMCILVDRVDNSINSEIYELTLVSSSLNPLSANGNVYSWDRYLKYLDPDFDEKELYIKFQQGIEEVNPIRGDVIKRATTEIPNKMTVQVDTSGYTVDYPIKSFVYENSQLENVLPEQMFINIAEHNLEYKGTNIKPNDLFKIENNGATIIDPNTVENYVYNSNDSHFYKYNEVVGWHQSVMNKYRQGYWRIAFKSI</sequence>
<evidence type="ECO:0000313" key="1">
    <source>
        <dbReference type="EMBL" id="AMM43798.1"/>
    </source>
</evidence>
<evidence type="ECO:0000313" key="2">
    <source>
        <dbReference type="Proteomes" id="UP000223891"/>
    </source>
</evidence>
<organism evidence="1 2">
    <name type="scientific">Pectobacterium phage vB_PcaM_CBB</name>
    <dbReference type="NCBI Taxonomy" id="2772511"/>
    <lineage>
        <taxon>Viruses</taxon>
        <taxon>Duplodnaviria</taxon>
        <taxon>Heunggongvirae</taxon>
        <taxon>Uroviricota</taxon>
        <taxon>Caudoviricetes</taxon>
        <taxon>Mimasvirus</taxon>
        <taxon>Mimasvirus CBB</taxon>
    </lineage>
</organism>
<dbReference type="Pfam" id="PF16724">
    <property type="entry name" value="T4-gp15_tss"/>
    <property type="match status" value="1"/>
</dbReference>
<keyword evidence="2" id="KW-1185">Reference proteome</keyword>